<comment type="similarity">
    <text evidence="1">Belongs to the low molecular weight phosphotyrosine protein phosphatase family.</text>
</comment>
<dbReference type="SMART" id="SM00226">
    <property type="entry name" value="LMWPc"/>
    <property type="match status" value="1"/>
</dbReference>
<dbReference type="HOGENOM" id="CLU_071415_2_2_5"/>
<name>C3MAI7_SINFN</name>
<evidence type="ECO:0000256" key="4">
    <source>
        <dbReference type="ARBA" id="ARBA00022912"/>
    </source>
</evidence>
<proteinExistence type="inferred from homology"/>
<evidence type="ECO:0000256" key="5">
    <source>
        <dbReference type="PIRSR" id="PIRSR617867-1"/>
    </source>
</evidence>
<dbReference type="GO" id="GO:0004725">
    <property type="term" value="F:protein tyrosine phosphatase activity"/>
    <property type="evidence" value="ECO:0007669"/>
    <property type="project" value="UniProtKB-EC"/>
</dbReference>
<organism evidence="7 8">
    <name type="scientific">Sinorhizobium fredii (strain NBRC 101917 / NGR234)</name>
    <dbReference type="NCBI Taxonomy" id="394"/>
    <lineage>
        <taxon>Bacteria</taxon>
        <taxon>Pseudomonadati</taxon>
        <taxon>Pseudomonadota</taxon>
        <taxon>Alphaproteobacteria</taxon>
        <taxon>Hyphomicrobiales</taxon>
        <taxon>Rhizobiaceae</taxon>
        <taxon>Sinorhizobium/Ensifer group</taxon>
        <taxon>Sinorhizobium</taxon>
    </lineage>
</organism>
<keyword evidence="4" id="KW-0904">Protein phosphatase</keyword>
<feature type="active site" description="Proton donor" evidence="5">
    <location>
        <position position="136"/>
    </location>
</feature>
<accession>C3MAI7</accession>
<dbReference type="InterPro" id="IPR050438">
    <property type="entry name" value="LMW_PTPase"/>
</dbReference>
<gene>
    <name evidence="7" type="ordered locus">NGR_c32480</name>
</gene>
<keyword evidence="3" id="KW-0378">Hydrolase</keyword>
<dbReference type="OrthoDB" id="9784339at2"/>
<evidence type="ECO:0000256" key="3">
    <source>
        <dbReference type="ARBA" id="ARBA00022801"/>
    </source>
</evidence>
<dbReference type="InterPro" id="IPR036196">
    <property type="entry name" value="Ptyr_pPase_sf"/>
</dbReference>
<dbReference type="SUPFAM" id="SSF52788">
    <property type="entry name" value="Phosphotyrosine protein phosphatases I"/>
    <property type="match status" value="1"/>
</dbReference>
<sequence length="167" mass="18195">MQVAYMPMDTMKPVRILFVCLGNICRSPLAEGVMRELASRAGCGDVVSVDSAGIGAWHIGHPPDRRSIAVAKAHGIDITDLRGRQIDAADFVRFDLILCMDRHNASELSSFASPETAHKVHLFMKFATGRNDDVPDPYYEPADAFEALYQTLEAGCSSLLAKLEGPS</sequence>
<keyword evidence="8" id="KW-1185">Reference proteome</keyword>
<evidence type="ECO:0000313" key="8">
    <source>
        <dbReference type="Proteomes" id="UP000001054"/>
    </source>
</evidence>
<dbReference type="InterPro" id="IPR017867">
    <property type="entry name" value="Tyr_phospatase_low_mol_wt"/>
</dbReference>
<evidence type="ECO:0000259" key="6">
    <source>
        <dbReference type="SMART" id="SM00226"/>
    </source>
</evidence>
<evidence type="ECO:0000256" key="1">
    <source>
        <dbReference type="ARBA" id="ARBA00011063"/>
    </source>
</evidence>
<feature type="active site" description="Nucleophile" evidence="5">
    <location>
        <position position="20"/>
    </location>
</feature>
<dbReference type="STRING" id="394.NGR_c32480"/>
<dbReference type="PANTHER" id="PTHR11717">
    <property type="entry name" value="LOW MOLECULAR WEIGHT PROTEIN TYROSINE PHOSPHATASE"/>
    <property type="match status" value="1"/>
</dbReference>
<dbReference type="InterPro" id="IPR023485">
    <property type="entry name" value="Ptyr_pPase"/>
</dbReference>
<feature type="active site" evidence="5">
    <location>
        <position position="26"/>
    </location>
</feature>
<dbReference type="AlphaFoldDB" id="C3MAI7"/>
<dbReference type="EMBL" id="CP001389">
    <property type="protein sequence ID" value="ACP26980.1"/>
    <property type="molecule type" value="Genomic_DNA"/>
</dbReference>
<dbReference type="Gene3D" id="3.40.50.2300">
    <property type="match status" value="1"/>
</dbReference>
<reference evidence="7 8" key="1">
    <citation type="journal article" date="2009" name="Appl. Environ. Microbiol.">
        <title>Rhizobium sp. strain NGR234 possesses a remarkable number of secretion systems.</title>
        <authorList>
            <person name="Schmeisser C."/>
            <person name="Liesegang H."/>
            <person name="Krysciak D."/>
            <person name="Bakkou N."/>
            <person name="Le Quere A."/>
            <person name="Wollherr A."/>
            <person name="Heinemeyer I."/>
            <person name="Morgenstern B."/>
            <person name="Pommerening-Roeser A."/>
            <person name="Flores M."/>
            <person name="Palacios R."/>
            <person name="Brenner S."/>
            <person name="Gottschalk G."/>
            <person name="Schmitz R.A."/>
            <person name="Broughton W.J."/>
            <person name="Perret X."/>
            <person name="Strittmatter A.W."/>
            <person name="Streit W.R."/>
        </authorList>
    </citation>
    <scope>NUCLEOTIDE SEQUENCE [LARGE SCALE GENOMIC DNA]</scope>
    <source>
        <strain evidence="8">NBRC 101917 / NGR234</strain>
    </source>
</reference>
<dbReference type="KEGG" id="rhi:NGR_c32480"/>
<dbReference type="PATRIC" id="fig|394.7.peg.6090"/>
<protein>
    <recommendedName>
        <fullName evidence="2">protein-tyrosine-phosphatase</fullName>
        <ecNumber evidence="2">3.1.3.48</ecNumber>
    </recommendedName>
</protein>
<evidence type="ECO:0000313" key="7">
    <source>
        <dbReference type="EMBL" id="ACP26980.1"/>
    </source>
</evidence>
<dbReference type="EC" id="3.1.3.48" evidence="2"/>
<dbReference type="Pfam" id="PF01451">
    <property type="entry name" value="LMWPc"/>
    <property type="match status" value="1"/>
</dbReference>
<dbReference type="PRINTS" id="PR00719">
    <property type="entry name" value="LMWPTPASE"/>
</dbReference>
<dbReference type="CDD" id="cd16343">
    <property type="entry name" value="LMWPTP"/>
    <property type="match status" value="1"/>
</dbReference>
<feature type="domain" description="Phosphotyrosine protein phosphatase I" evidence="6">
    <location>
        <begin position="14"/>
        <end position="162"/>
    </location>
</feature>
<dbReference type="PANTHER" id="PTHR11717:SF7">
    <property type="entry name" value="LOW MOLECULAR WEIGHT PHOSPHOTYROSINE PROTEIN PHOSPHATASE"/>
    <property type="match status" value="1"/>
</dbReference>
<dbReference type="Proteomes" id="UP000001054">
    <property type="component" value="Chromosome"/>
</dbReference>
<evidence type="ECO:0000256" key="2">
    <source>
        <dbReference type="ARBA" id="ARBA00013064"/>
    </source>
</evidence>
<dbReference type="eggNOG" id="COG0394">
    <property type="taxonomic scope" value="Bacteria"/>
</dbReference>